<sequence length="82" mass="9841">MCKFFGHEINKGLQKRTEKEDTNENEEDTNNDDNDNCNAICCFIFGYKFHQLTIVALLELNYQHLMTLKYLNYFILCFAYRQ</sequence>
<accession>X6P095</accession>
<proteinExistence type="predicted"/>
<dbReference type="Proteomes" id="UP000023152">
    <property type="component" value="Unassembled WGS sequence"/>
</dbReference>
<feature type="region of interest" description="Disordered" evidence="1">
    <location>
        <begin position="1"/>
        <end position="31"/>
    </location>
</feature>
<evidence type="ECO:0000313" key="3">
    <source>
        <dbReference type="Proteomes" id="UP000023152"/>
    </source>
</evidence>
<dbReference type="AlphaFoldDB" id="X6P095"/>
<keyword evidence="3" id="KW-1185">Reference proteome</keyword>
<feature type="compositionally biased region" description="Basic and acidic residues" evidence="1">
    <location>
        <begin position="1"/>
        <end position="22"/>
    </location>
</feature>
<gene>
    <name evidence="2" type="ORF">RFI_05136</name>
</gene>
<name>X6P095_RETFI</name>
<evidence type="ECO:0000313" key="2">
    <source>
        <dbReference type="EMBL" id="ETO31980.1"/>
    </source>
</evidence>
<evidence type="ECO:0000256" key="1">
    <source>
        <dbReference type="SAM" id="MobiDB-lite"/>
    </source>
</evidence>
<organism evidence="2 3">
    <name type="scientific">Reticulomyxa filosa</name>
    <dbReference type="NCBI Taxonomy" id="46433"/>
    <lineage>
        <taxon>Eukaryota</taxon>
        <taxon>Sar</taxon>
        <taxon>Rhizaria</taxon>
        <taxon>Retaria</taxon>
        <taxon>Foraminifera</taxon>
        <taxon>Monothalamids</taxon>
        <taxon>Reticulomyxidae</taxon>
        <taxon>Reticulomyxa</taxon>
    </lineage>
</organism>
<comment type="caution">
    <text evidence="2">The sequence shown here is derived from an EMBL/GenBank/DDBJ whole genome shotgun (WGS) entry which is preliminary data.</text>
</comment>
<dbReference type="EMBL" id="ASPP01004558">
    <property type="protein sequence ID" value="ETO31980.1"/>
    <property type="molecule type" value="Genomic_DNA"/>
</dbReference>
<reference evidence="2 3" key="1">
    <citation type="journal article" date="2013" name="Curr. Biol.">
        <title>The Genome of the Foraminiferan Reticulomyxa filosa.</title>
        <authorList>
            <person name="Glockner G."/>
            <person name="Hulsmann N."/>
            <person name="Schleicher M."/>
            <person name="Noegel A.A."/>
            <person name="Eichinger L."/>
            <person name="Gallinger C."/>
            <person name="Pawlowski J."/>
            <person name="Sierra R."/>
            <person name="Euteneuer U."/>
            <person name="Pillet L."/>
            <person name="Moustafa A."/>
            <person name="Platzer M."/>
            <person name="Groth M."/>
            <person name="Szafranski K."/>
            <person name="Schliwa M."/>
        </authorList>
    </citation>
    <scope>NUCLEOTIDE SEQUENCE [LARGE SCALE GENOMIC DNA]</scope>
</reference>
<protein>
    <submittedName>
        <fullName evidence="2">Uncharacterized protein</fullName>
    </submittedName>
</protein>